<gene>
    <name evidence="11" type="ORF">SAMN07250955_11910</name>
</gene>
<keyword evidence="4" id="KW-0762">Sugar transport</keyword>
<protein>
    <submittedName>
        <fullName evidence="11">Monosaccharide ABC transporter ATP-binding protein, CUT2 family</fullName>
    </submittedName>
</protein>
<proteinExistence type="predicted"/>
<dbReference type="PROSITE" id="PS50893">
    <property type="entry name" value="ABC_TRANSPORTER_2"/>
    <property type="match status" value="2"/>
</dbReference>
<dbReference type="InterPro" id="IPR003593">
    <property type="entry name" value="AAA+_ATPase"/>
</dbReference>
<evidence type="ECO:0000256" key="1">
    <source>
        <dbReference type="ARBA" id="ARBA00004202"/>
    </source>
</evidence>
<evidence type="ECO:0000313" key="12">
    <source>
        <dbReference type="Proteomes" id="UP000197065"/>
    </source>
</evidence>
<dbReference type="SUPFAM" id="SSF52540">
    <property type="entry name" value="P-loop containing nucleoside triphosphate hydrolases"/>
    <property type="match status" value="2"/>
</dbReference>
<keyword evidence="9" id="KW-0472">Membrane</keyword>
<keyword evidence="3" id="KW-1003">Cell membrane</keyword>
<evidence type="ECO:0000256" key="4">
    <source>
        <dbReference type="ARBA" id="ARBA00022597"/>
    </source>
</evidence>
<dbReference type="InterPro" id="IPR003439">
    <property type="entry name" value="ABC_transporter-like_ATP-bd"/>
</dbReference>
<dbReference type="PANTHER" id="PTHR43790:SF9">
    <property type="entry name" value="GALACTOFURANOSE TRANSPORTER ATP-BINDING PROTEIN YTFR"/>
    <property type="match status" value="1"/>
</dbReference>
<dbReference type="SMART" id="SM00382">
    <property type="entry name" value="AAA"/>
    <property type="match status" value="1"/>
</dbReference>
<dbReference type="Proteomes" id="UP000197065">
    <property type="component" value="Unassembled WGS sequence"/>
</dbReference>
<keyword evidence="8" id="KW-1278">Translocase</keyword>
<evidence type="ECO:0000256" key="6">
    <source>
        <dbReference type="ARBA" id="ARBA00022741"/>
    </source>
</evidence>
<dbReference type="AlphaFoldDB" id="A0A212S0N7"/>
<evidence type="ECO:0000256" key="2">
    <source>
        <dbReference type="ARBA" id="ARBA00022448"/>
    </source>
</evidence>
<evidence type="ECO:0000256" key="5">
    <source>
        <dbReference type="ARBA" id="ARBA00022737"/>
    </source>
</evidence>
<dbReference type="GO" id="GO:0016887">
    <property type="term" value="F:ATP hydrolysis activity"/>
    <property type="evidence" value="ECO:0007669"/>
    <property type="project" value="InterPro"/>
</dbReference>
<dbReference type="OrthoDB" id="7283113at2"/>
<dbReference type="FunFam" id="3.40.50.300:FF:000127">
    <property type="entry name" value="Ribose import ATP-binding protein RbsA"/>
    <property type="match status" value="1"/>
</dbReference>
<dbReference type="Gene3D" id="3.40.50.300">
    <property type="entry name" value="P-loop containing nucleotide triphosphate hydrolases"/>
    <property type="match status" value="2"/>
</dbReference>
<dbReference type="EMBL" id="FYEH01000019">
    <property type="protein sequence ID" value="SNB78633.1"/>
    <property type="molecule type" value="Genomic_DNA"/>
</dbReference>
<reference evidence="11 12" key="1">
    <citation type="submission" date="2017-06" db="EMBL/GenBank/DDBJ databases">
        <authorList>
            <person name="Kim H.J."/>
            <person name="Triplett B.A."/>
        </authorList>
    </citation>
    <scope>NUCLEOTIDE SEQUENCE [LARGE SCALE GENOMIC DNA]</scope>
    <source>
        <strain evidence="11 12">B29T1</strain>
    </source>
</reference>
<dbReference type="Pfam" id="PF00005">
    <property type="entry name" value="ABC_tran"/>
    <property type="match status" value="2"/>
</dbReference>
<dbReference type="RefSeq" id="WP_088562916.1">
    <property type="nucleotide sequence ID" value="NZ_FYEH01000019.1"/>
</dbReference>
<keyword evidence="12" id="KW-1185">Reference proteome</keyword>
<sequence length="517" mass="55540">MDATYAQEGHRRPLLAAGGIVKRFGGTLALDRADLACFPREIHALHGANGAGKSTMVKILSGIFAPDTGTITLRGQPVSFANPREAASHGIGTVFQELSLFAHMTVAENVMIGREPTGLLGRIASGKLRRDVQILLERLKITHLDPDAMVADLSLADRQLVEIAKALAGDPGVLILDEGTSALAPREVDRLFAILRHLRLEGRAVIFISHRMAEARELVDRVTIFRNGQSVVTAPMQDLDDEAIVEHMLGRRVEQSFERKAGVPPSVTPLLRARGLTVADRIKDLDLTLEAGEVVGLGGREGQGQGDLLLALFGAYRRLGGRIECRGQPIRTGTPWRGKAAGIALIPEDRKVQGLLQPMGILPNLTLATLPRFARHGLINRGQEDALAGNLQDRLAIKAASLRLPVRSLSGGNQQKVVLAKWLATGADIFLFYDPTRGIDVGTKQSFYRLIEELAATGKAVLLYSTETAELVGLCHRVLVMNDGRITAELKGDGLSEAAIIQAGASAGVASPERALH</sequence>
<dbReference type="GO" id="GO:0005886">
    <property type="term" value="C:plasma membrane"/>
    <property type="evidence" value="ECO:0007669"/>
    <property type="project" value="UniProtKB-SubCell"/>
</dbReference>
<keyword evidence="2" id="KW-0813">Transport</keyword>
<name>A0A212S0N7_9PROT</name>
<keyword evidence="5" id="KW-0677">Repeat</keyword>
<evidence type="ECO:0000256" key="8">
    <source>
        <dbReference type="ARBA" id="ARBA00022967"/>
    </source>
</evidence>
<evidence type="ECO:0000259" key="10">
    <source>
        <dbReference type="PROSITE" id="PS50893"/>
    </source>
</evidence>
<evidence type="ECO:0000256" key="9">
    <source>
        <dbReference type="ARBA" id="ARBA00023136"/>
    </source>
</evidence>
<dbReference type="InterPro" id="IPR050107">
    <property type="entry name" value="ABC_carbohydrate_import_ATPase"/>
</dbReference>
<dbReference type="InterPro" id="IPR017871">
    <property type="entry name" value="ABC_transporter-like_CS"/>
</dbReference>
<dbReference type="CDD" id="cd03216">
    <property type="entry name" value="ABC_Carb_Monos_I"/>
    <property type="match status" value="1"/>
</dbReference>
<feature type="domain" description="ABC transporter" evidence="10">
    <location>
        <begin position="15"/>
        <end position="252"/>
    </location>
</feature>
<evidence type="ECO:0000256" key="7">
    <source>
        <dbReference type="ARBA" id="ARBA00022840"/>
    </source>
</evidence>
<evidence type="ECO:0000313" key="11">
    <source>
        <dbReference type="EMBL" id="SNB78633.1"/>
    </source>
</evidence>
<dbReference type="PROSITE" id="PS00211">
    <property type="entry name" value="ABC_TRANSPORTER_1"/>
    <property type="match status" value="1"/>
</dbReference>
<accession>A0A212S0N7</accession>
<comment type="subcellular location">
    <subcellularLocation>
        <location evidence="1">Cell membrane</location>
        <topology evidence="1">Peripheral membrane protein</topology>
    </subcellularLocation>
</comment>
<evidence type="ECO:0000256" key="3">
    <source>
        <dbReference type="ARBA" id="ARBA00022475"/>
    </source>
</evidence>
<keyword evidence="6" id="KW-0547">Nucleotide-binding</keyword>
<keyword evidence="7 11" id="KW-0067">ATP-binding</keyword>
<organism evidence="11 12">
    <name type="scientific">Arboricoccus pini</name>
    <dbReference type="NCBI Taxonomy" id="1963835"/>
    <lineage>
        <taxon>Bacteria</taxon>
        <taxon>Pseudomonadati</taxon>
        <taxon>Pseudomonadota</taxon>
        <taxon>Alphaproteobacteria</taxon>
        <taxon>Geminicoccales</taxon>
        <taxon>Geminicoccaceae</taxon>
        <taxon>Arboricoccus</taxon>
    </lineage>
</organism>
<dbReference type="GO" id="GO:0005524">
    <property type="term" value="F:ATP binding"/>
    <property type="evidence" value="ECO:0007669"/>
    <property type="project" value="UniProtKB-KW"/>
</dbReference>
<feature type="domain" description="ABC transporter" evidence="10">
    <location>
        <begin position="265"/>
        <end position="508"/>
    </location>
</feature>
<dbReference type="PANTHER" id="PTHR43790">
    <property type="entry name" value="CARBOHYDRATE TRANSPORT ATP-BINDING PROTEIN MG119-RELATED"/>
    <property type="match status" value="1"/>
</dbReference>
<dbReference type="InterPro" id="IPR027417">
    <property type="entry name" value="P-loop_NTPase"/>
</dbReference>
<dbReference type="CDD" id="cd03215">
    <property type="entry name" value="ABC_Carb_Monos_II"/>
    <property type="match status" value="1"/>
</dbReference>